<feature type="non-terminal residue" evidence="2">
    <location>
        <position position="82"/>
    </location>
</feature>
<evidence type="ECO:0000313" key="2">
    <source>
        <dbReference type="EMBL" id="GMT02700.1"/>
    </source>
</evidence>
<gene>
    <name evidence="2" type="ORF">PENTCL1PPCAC_24874</name>
</gene>
<name>A0AAV5U933_9BILA</name>
<dbReference type="Proteomes" id="UP001432027">
    <property type="component" value="Unassembled WGS sequence"/>
</dbReference>
<dbReference type="EMBL" id="BTSX01000005">
    <property type="protein sequence ID" value="GMT02700.1"/>
    <property type="molecule type" value="Genomic_DNA"/>
</dbReference>
<organism evidence="2 3">
    <name type="scientific">Pristionchus entomophagus</name>
    <dbReference type="NCBI Taxonomy" id="358040"/>
    <lineage>
        <taxon>Eukaryota</taxon>
        <taxon>Metazoa</taxon>
        <taxon>Ecdysozoa</taxon>
        <taxon>Nematoda</taxon>
        <taxon>Chromadorea</taxon>
        <taxon>Rhabditida</taxon>
        <taxon>Rhabditina</taxon>
        <taxon>Diplogasteromorpha</taxon>
        <taxon>Diplogasteroidea</taxon>
        <taxon>Neodiplogasteridae</taxon>
        <taxon>Pristionchus</taxon>
    </lineage>
</organism>
<feature type="compositionally biased region" description="Acidic residues" evidence="1">
    <location>
        <begin position="48"/>
        <end position="60"/>
    </location>
</feature>
<comment type="caution">
    <text evidence="2">The sequence shown here is derived from an EMBL/GenBank/DDBJ whole genome shotgun (WGS) entry which is preliminary data.</text>
</comment>
<evidence type="ECO:0000313" key="3">
    <source>
        <dbReference type="Proteomes" id="UP001432027"/>
    </source>
</evidence>
<evidence type="ECO:0000256" key="1">
    <source>
        <dbReference type="SAM" id="MobiDB-lite"/>
    </source>
</evidence>
<feature type="region of interest" description="Disordered" evidence="1">
    <location>
        <begin position="25"/>
        <end position="82"/>
    </location>
</feature>
<keyword evidence="3" id="KW-1185">Reference proteome</keyword>
<sequence length="82" mass="9183">EFQSGTGGPQRMIRRESMSILQAMMEEMEQEQARDNPLRRSIAVDQSIDAEEAEENEGDPPDLPTSPRPELVESVHASLSDE</sequence>
<dbReference type="AlphaFoldDB" id="A0AAV5U933"/>
<accession>A0AAV5U933</accession>
<reference evidence="2" key="1">
    <citation type="submission" date="2023-10" db="EMBL/GenBank/DDBJ databases">
        <title>Genome assembly of Pristionchus species.</title>
        <authorList>
            <person name="Yoshida K."/>
            <person name="Sommer R.J."/>
        </authorList>
    </citation>
    <scope>NUCLEOTIDE SEQUENCE</scope>
    <source>
        <strain evidence="2">RS0144</strain>
    </source>
</reference>
<feature type="non-terminal residue" evidence="2">
    <location>
        <position position="1"/>
    </location>
</feature>
<proteinExistence type="predicted"/>
<protein>
    <submittedName>
        <fullName evidence="2">Uncharacterized protein</fullName>
    </submittedName>
</protein>